<dbReference type="Proteomes" id="UP000077519">
    <property type="component" value="Unassembled WGS sequence"/>
</dbReference>
<accession>A0A177Y9C6</accession>
<evidence type="ECO:0000313" key="2">
    <source>
        <dbReference type="EMBL" id="OAK51728.1"/>
    </source>
</evidence>
<dbReference type="Gene3D" id="3.60.40.10">
    <property type="entry name" value="PPM-type phosphatase domain"/>
    <property type="match status" value="1"/>
</dbReference>
<name>A0A177Y9C6_9NOCA</name>
<protein>
    <recommendedName>
        <fullName evidence="1">PPM-type phosphatase domain-containing protein</fullName>
    </recommendedName>
</protein>
<dbReference type="Pfam" id="PF13672">
    <property type="entry name" value="PP2C_2"/>
    <property type="match status" value="1"/>
</dbReference>
<dbReference type="SUPFAM" id="SSF81606">
    <property type="entry name" value="PP2C-like"/>
    <property type="match status" value="1"/>
</dbReference>
<dbReference type="InterPro" id="IPR001932">
    <property type="entry name" value="PPM-type_phosphatase-like_dom"/>
</dbReference>
<organism evidence="2 3">
    <name type="scientific">Rhodococcoides kyotonense</name>
    <dbReference type="NCBI Taxonomy" id="398843"/>
    <lineage>
        <taxon>Bacteria</taxon>
        <taxon>Bacillati</taxon>
        <taxon>Actinomycetota</taxon>
        <taxon>Actinomycetes</taxon>
        <taxon>Mycobacteriales</taxon>
        <taxon>Nocardiaceae</taxon>
        <taxon>Rhodococcoides</taxon>
    </lineage>
</organism>
<comment type="caution">
    <text evidence="2">The sequence shown here is derived from an EMBL/GenBank/DDBJ whole genome shotgun (WGS) entry which is preliminary data.</text>
</comment>
<dbReference type="AlphaFoldDB" id="A0A177Y9C6"/>
<evidence type="ECO:0000313" key="3">
    <source>
        <dbReference type="Proteomes" id="UP000077519"/>
    </source>
</evidence>
<feature type="domain" description="PPM-type phosphatase" evidence="1">
    <location>
        <begin position="60"/>
        <end position="257"/>
    </location>
</feature>
<dbReference type="InterPro" id="IPR036457">
    <property type="entry name" value="PPM-type-like_dom_sf"/>
</dbReference>
<evidence type="ECO:0000259" key="1">
    <source>
        <dbReference type="Pfam" id="PF13672"/>
    </source>
</evidence>
<reference evidence="2 3" key="1">
    <citation type="submission" date="2016-03" db="EMBL/GenBank/DDBJ databases">
        <title>Genome sequence of Rhodococcus kyotonensis KB10.</title>
        <authorList>
            <person name="Jeong H."/>
            <person name="Hong C.E."/>
            <person name="Jo S.H."/>
            <person name="Park J.M."/>
        </authorList>
    </citation>
    <scope>NUCLEOTIDE SEQUENCE [LARGE SCALE GENOMIC DNA]</scope>
    <source>
        <strain evidence="2 3">KB10</strain>
    </source>
</reference>
<proteinExistence type="predicted"/>
<gene>
    <name evidence="2" type="ORF">A3K89_10645</name>
</gene>
<dbReference type="EMBL" id="LVHI01000037">
    <property type="protein sequence ID" value="OAK51728.1"/>
    <property type="molecule type" value="Genomic_DNA"/>
</dbReference>
<sequence length="304" mass="31786">MNLEGGVWPVADPEPFTIGDPGRAYSGTHYGAPFGEAMPSNTECDGFDFLGWSIRAASIRGIVHRQFSDPRQDAYAVRYSEAADRIVLAVCDGVGSAQLSHKAARCVADRLSGLALTSGLLPDIDWVELFFRASDEVVDIAAAVSRDVETAADARRIMATTAHVVVIDGLAASGPWHGVSASVGDSTAWKATSVEGPSFDAWEQIAKPTSAEEAEFAGNATSSIPLIDAAGIAVQPIDVDPNGLLIVCSDGVSDAFVGGVGQVPLALGEVWASPPSALNFAAHVGYGRRTQTDDRTCIALWSPT</sequence>
<keyword evidence="3" id="KW-1185">Reference proteome</keyword>